<dbReference type="SMART" id="SM00434">
    <property type="entry name" value="TOP4c"/>
    <property type="match status" value="1"/>
</dbReference>
<feature type="domain" description="Topo IIA-type catalytic" evidence="11">
    <location>
        <begin position="39"/>
        <end position="533"/>
    </location>
</feature>
<dbReference type="PANTHER" id="PTHR43493:SF5">
    <property type="entry name" value="DNA GYRASE SUBUNIT A, CHLOROPLASTIC_MITOCHONDRIAL"/>
    <property type="match status" value="1"/>
</dbReference>
<dbReference type="EC" id="5.6.2.2" evidence="8"/>
<dbReference type="RefSeq" id="WP_037536295.1">
    <property type="nucleotide sequence ID" value="NZ_JBBBDM010000003.1"/>
</dbReference>
<proteinExistence type="inferred from homology"/>
<evidence type="ECO:0000256" key="8">
    <source>
        <dbReference type="HAMAP-Rule" id="MF_01897"/>
    </source>
</evidence>
<keyword evidence="6 8" id="KW-0238">DNA-binding</keyword>
<feature type="compositionally biased region" description="Acidic residues" evidence="10">
    <location>
        <begin position="925"/>
        <end position="937"/>
    </location>
</feature>
<dbReference type="Pfam" id="PF00521">
    <property type="entry name" value="DNA_topoisoIV"/>
    <property type="match status" value="1"/>
</dbReference>
<gene>
    <name evidence="8 12" type="primary">gyrA</name>
    <name evidence="12" type="ORF">V8201_09695</name>
</gene>
<comment type="subcellular location">
    <subcellularLocation>
        <location evidence="8">Cytoplasm</location>
    </subcellularLocation>
</comment>
<dbReference type="Gene3D" id="3.30.1360.40">
    <property type="match status" value="1"/>
</dbReference>
<sequence>MADETSLAEPSDIATISIVDEMKSSYLDYAMSVIVARALPDVRDGLKPVHRRILFSAQENGFLFNRPYRKSARIVGDVIGKYHPHGDTAIYDALARMTQDWSMRLPLIDGQGNFGSMDPDPPAAMRYTEARLARAANYLMEDLDKDTVDFQPNYDASEREPQVLPARFPNLLVNGAGGIAVGMATNIPPHNLGEVVDACLAYIDRSVSGGEPITIEELMEIVPGPDFPTGAIILGRAGARSAYNTGRGSIIVRSRHKIETARGDRTSIVLTEIPFQQGKNALVEKIAEAAKDKRIEGVSDIRDESNREGVRIVIDLKRDATPEVVLNQLWRHTPAQGSFPANMLAIRGGRPETLNLRDIIQAFVQFREQVITRRSKFELNKARDRAHILLGLVIAVTNLDEVVRIIRGSSSPAEARAALLAREWPIAEIAPYLSLVEAVEGTQVGDGYRLSDTQVRAILDLRLHRLTALGRDEIGDELKGLADSIAALLEILGNRKRLYEVMREELVDVRAIFATPRRTEIAAAADGIDDEDLIEREDMVVTVTVQGYIKRTPLDTFRAQKRGGKGRAGMATKDEDAITSLFVTSTHTPVLFFSNLGKVYRQKVWRLPEGGPATRGRPMINLLPLSPGETISTVLPLPEDETRWGDLHVMFATANGTVRRNAMDAFANIPSNGKLAMRFDEGSDDKLIGVAVLTESDDVLLATRNGKAIRFAATDVREFQSRTSTGVRGVSLAEGDEVISLSILRGVPFDTDTRDAYLRAAPWKEGERETTLDAETMAAMEAAEEFILTVTQNGYGKRTSAYEYRRTNRGGQGITNIVSAGRNGPVVASFPAHSGEQLMLVTDQAKLIRMSVGDVRVTGRNTQGVTLFSVAKDEHVVSAARIDEEEEPEDEAQAVVAAELGRAPAHPAEDALIVDDGTGPQTMDEQVDESDDEGDEG</sequence>
<evidence type="ECO:0000313" key="12">
    <source>
        <dbReference type="EMBL" id="MEI5687347.1"/>
    </source>
</evidence>
<evidence type="ECO:0000256" key="3">
    <source>
        <dbReference type="ARBA" id="ARBA00022741"/>
    </source>
</evidence>
<dbReference type="SUPFAM" id="SSF101904">
    <property type="entry name" value="GyrA/ParC C-terminal domain-like"/>
    <property type="match status" value="1"/>
</dbReference>
<feature type="region of interest" description="Disordered" evidence="10">
    <location>
        <begin position="900"/>
        <end position="937"/>
    </location>
</feature>
<protein>
    <recommendedName>
        <fullName evidence="8">DNA gyrase subunit A</fullName>
        <ecNumber evidence="8">5.6.2.2</ecNumber>
    </recommendedName>
</protein>
<name>A0ABU8H2Y9_9SPHN</name>
<evidence type="ECO:0000256" key="4">
    <source>
        <dbReference type="ARBA" id="ARBA00022840"/>
    </source>
</evidence>
<dbReference type="Gene3D" id="3.90.199.10">
    <property type="entry name" value="Topoisomerase II, domain 5"/>
    <property type="match status" value="1"/>
</dbReference>
<accession>A0ABU8H2Y9</accession>
<feature type="active site" description="O-(5'-phospho-DNA)-tyrosine intermediate" evidence="8 9">
    <location>
        <position position="127"/>
    </location>
</feature>
<dbReference type="PROSITE" id="PS52040">
    <property type="entry name" value="TOPO_IIA"/>
    <property type="match status" value="1"/>
</dbReference>
<dbReference type="NCBIfam" id="NF004044">
    <property type="entry name" value="PRK05561.1"/>
    <property type="match status" value="1"/>
</dbReference>
<dbReference type="InterPro" id="IPR035516">
    <property type="entry name" value="Gyrase/topoIV_suA_C"/>
</dbReference>
<dbReference type="NCBIfam" id="NF004043">
    <property type="entry name" value="PRK05560.1"/>
    <property type="match status" value="1"/>
</dbReference>
<dbReference type="InterPro" id="IPR002205">
    <property type="entry name" value="Topo_IIA_dom_A"/>
</dbReference>
<dbReference type="InterPro" id="IPR006691">
    <property type="entry name" value="GyrA/parC_rep"/>
</dbReference>
<comment type="subunit">
    <text evidence="8">Heterotetramer, composed of two GyrA and two GyrB chains. In the heterotetramer, GyrA contains the active site tyrosine that forms a transient covalent intermediate with DNA, while GyrB binds cofactors and catalyzes ATP hydrolysis.</text>
</comment>
<evidence type="ECO:0000256" key="5">
    <source>
        <dbReference type="ARBA" id="ARBA00023029"/>
    </source>
</evidence>
<evidence type="ECO:0000256" key="2">
    <source>
        <dbReference type="ARBA" id="ARBA00008263"/>
    </source>
</evidence>
<organism evidence="12 13">
    <name type="scientific">Sphingomonas kyungheensis</name>
    <dbReference type="NCBI Taxonomy" id="1069987"/>
    <lineage>
        <taxon>Bacteria</taxon>
        <taxon>Pseudomonadati</taxon>
        <taxon>Pseudomonadota</taxon>
        <taxon>Alphaproteobacteria</taxon>
        <taxon>Sphingomonadales</taxon>
        <taxon>Sphingomonadaceae</taxon>
        <taxon>Sphingomonas</taxon>
    </lineage>
</organism>
<dbReference type="InterPro" id="IPR013758">
    <property type="entry name" value="Topo_IIA_A/C_ab"/>
</dbReference>
<keyword evidence="8" id="KW-0963">Cytoplasm</keyword>
<evidence type="ECO:0000256" key="1">
    <source>
        <dbReference type="ARBA" id="ARBA00000185"/>
    </source>
</evidence>
<dbReference type="Proteomes" id="UP001367771">
    <property type="component" value="Unassembled WGS sequence"/>
</dbReference>
<comment type="catalytic activity">
    <reaction evidence="1 8 9">
        <text>ATP-dependent breakage, passage and rejoining of double-stranded DNA.</text>
        <dbReference type="EC" id="5.6.2.2"/>
    </reaction>
</comment>
<keyword evidence="4 8" id="KW-0067">ATP-binding</keyword>
<evidence type="ECO:0000313" key="13">
    <source>
        <dbReference type="Proteomes" id="UP001367771"/>
    </source>
</evidence>
<dbReference type="HAMAP" id="MF_01897">
    <property type="entry name" value="GyrA"/>
    <property type="match status" value="1"/>
</dbReference>
<comment type="miscellaneous">
    <text evidence="8">Few gyrases are as efficient as E.coli at forming negative supercoils. Not all organisms have 2 type II topoisomerases; in organisms with a single type II topoisomerase this enzyme also has to decatenate newly replicated chromosomes.</text>
</comment>
<evidence type="ECO:0000256" key="10">
    <source>
        <dbReference type="SAM" id="MobiDB-lite"/>
    </source>
</evidence>
<dbReference type="InterPro" id="IPR050220">
    <property type="entry name" value="Type_II_DNA_Topoisomerases"/>
</dbReference>
<evidence type="ECO:0000259" key="11">
    <source>
        <dbReference type="PROSITE" id="PS52040"/>
    </source>
</evidence>
<keyword evidence="3 8" id="KW-0547">Nucleotide-binding</keyword>
<dbReference type="Gene3D" id="2.120.10.90">
    <property type="entry name" value="DNA gyrase/topoisomerase IV, subunit A, C-terminal"/>
    <property type="match status" value="1"/>
</dbReference>
<dbReference type="PANTHER" id="PTHR43493">
    <property type="entry name" value="DNA GYRASE/TOPOISOMERASE SUBUNIT A"/>
    <property type="match status" value="1"/>
</dbReference>
<keyword evidence="5 8" id="KW-0799">Topoisomerase</keyword>
<keyword evidence="13" id="KW-1185">Reference proteome</keyword>
<feature type="short sequence motif" description="GyrA-box" evidence="8">
    <location>
        <begin position="560"/>
        <end position="566"/>
    </location>
</feature>
<dbReference type="Gene3D" id="1.10.268.10">
    <property type="entry name" value="Topoisomerase, domain 3"/>
    <property type="match status" value="1"/>
</dbReference>
<evidence type="ECO:0000256" key="6">
    <source>
        <dbReference type="ARBA" id="ARBA00023125"/>
    </source>
</evidence>
<dbReference type="CDD" id="cd00187">
    <property type="entry name" value="TOP4c"/>
    <property type="match status" value="1"/>
</dbReference>
<dbReference type="EMBL" id="JBBBDM010000003">
    <property type="protein sequence ID" value="MEI5687347.1"/>
    <property type="molecule type" value="Genomic_DNA"/>
</dbReference>
<evidence type="ECO:0000256" key="7">
    <source>
        <dbReference type="ARBA" id="ARBA00023235"/>
    </source>
</evidence>
<comment type="similarity">
    <text evidence="2 8">Belongs to the type II topoisomerase GyrA/ParC subunit family.</text>
</comment>
<dbReference type="SUPFAM" id="SSF56719">
    <property type="entry name" value="Type II DNA topoisomerase"/>
    <property type="match status" value="1"/>
</dbReference>
<dbReference type="InterPro" id="IPR005743">
    <property type="entry name" value="GyrA"/>
</dbReference>
<dbReference type="Pfam" id="PF03989">
    <property type="entry name" value="DNA_gyraseA_C"/>
    <property type="match status" value="6"/>
</dbReference>
<reference evidence="12 13" key="1">
    <citation type="journal article" date="2013" name="Int. J. Syst. Evol. Microbiol.">
        <title>Sphingomonas kyungheensis sp. nov., a bacterium with ginsenoside-converting activity isolated from soil of a ginseng field.</title>
        <authorList>
            <person name="Son H.M."/>
            <person name="Yang J.E."/>
            <person name="Park Y."/>
            <person name="Han C.K."/>
            <person name="Kim S.G."/>
            <person name="Kook M."/>
            <person name="Yi T.H."/>
        </authorList>
    </citation>
    <scope>NUCLEOTIDE SEQUENCE [LARGE SCALE GENOMIC DNA]</scope>
    <source>
        <strain evidence="12 13">LMG 26582</strain>
    </source>
</reference>
<dbReference type="InterPro" id="IPR013760">
    <property type="entry name" value="Topo_IIA-like_dom_sf"/>
</dbReference>
<keyword evidence="7 8" id="KW-0413">Isomerase</keyword>
<dbReference type="GO" id="GO:0003918">
    <property type="term" value="F:DNA topoisomerase type II (double strand cut, ATP-hydrolyzing) activity"/>
    <property type="evidence" value="ECO:0007669"/>
    <property type="project" value="UniProtKB-EC"/>
</dbReference>
<comment type="function">
    <text evidence="8">A type II topoisomerase that negatively supercoils closed circular double-stranded (ds) DNA in an ATP-dependent manner to modulate DNA topology and maintain chromosomes in an underwound state. Negative supercoiling favors strand separation, and DNA replication, transcription, recombination and repair, all of which involve strand separation. Also able to catalyze the interconversion of other topological isomers of dsDNA rings, including catenanes and knotted rings. Type II topoisomerases break and join 2 DNA strands simultaneously in an ATP-dependent manner.</text>
</comment>
<dbReference type="InterPro" id="IPR013757">
    <property type="entry name" value="Topo_IIA_A_a_sf"/>
</dbReference>
<dbReference type="NCBIfam" id="TIGR01063">
    <property type="entry name" value="gyrA"/>
    <property type="match status" value="1"/>
</dbReference>
<evidence type="ECO:0000256" key="9">
    <source>
        <dbReference type="PROSITE-ProRule" id="PRU01384"/>
    </source>
</evidence>
<comment type="caution">
    <text evidence="12">The sequence shown here is derived from an EMBL/GenBank/DDBJ whole genome shotgun (WGS) entry which is preliminary data.</text>
</comment>